<keyword evidence="4" id="KW-1185">Reference proteome</keyword>
<organism evidence="3 4">
    <name type="scientific">Bondarzewia mesenterica</name>
    <dbReference type="NCBI Taxonomy" id="1095465"/>
    <lineage>
        <taxon>Eukaryota</taxon>
        <taxon>Fungi</taxon>
        <taxon>Dikarya</taxon>
        <taxon>Basidiomycota</taxon>
        <taxon>Agaricomycotina</taxon>
        <taxon>Agaricomycetes</taxon>
        <taxon>Russulales</taxon>
        <taxon>Bondarzewiaceae</taxon>
        <taxon>Bondarzewia</taxon>
    </lineage>
</organism>
<feature type="compositionally biased region" description="Basic and acidic residues" evidence="1">
    <location>
        <begin position="52"/>
        <end position="67"/>
    </location>
</feature>
<comment type="caution">
    <text evidence="3">The sequence shown here is derived from an EMBL/GenBank/DDBJ whole genome shotgun (WGS) entry which is preliminary data.</text>
</comment>
<dbReference type="Proteomes" id="UP000310158">
    <property type="component" value="Unassembled WGS sequence"/>
</dbReference>
<dbReference type="InterPro" id="IPR001878">
    <property type="entry name" value="Znf_CCHC"/>
</dbReference>
<dbReference type="AlphaFoldDB" id="A0A4S4LCB4"/>
<evidence type="ECO:0000256" key="1">
    <source>
        <dbReference type="SAM" id="MobiDB-lite"/>
    </source>
</evidence>
<evidence type="ECO:0000313" key="4">
    <source>
        <dbReference type="Proteomes" id="UP000310158"/>
    </source>
</evidence>
<dbReference type="GO" id="GO:0008270">
    <property type="term" value="F:zinc ion binding"/>
    <property type="evidence" value="ECO:0007669"/>
    <property type="project" value="InterPro"/>
</dbReference>
<feature type="domain" description="CCHC-type" evidence="2">
    <location>
        <begin position="25"/>
        <end position="41"/>
    </location>
</feature>
<dbReference type="Pfam" id="PF00098">
    <property type="entry name" value="zf-CCHC"/>
    <property type="match status" value="1"/>
</dbReference>
<dbReference type="SMART" id="SM00343">
    <property type="entry name" value="ZnF_C2HC"/>
    <property type="match status" value="1"/>
</dbReference>
<gene>
    <name evidence="3" type="ORF">EW146_g9359</name>
</gene>
<name>A0A4S4LCB4_9AGAM</name>
<reference evidence="3 4" key="1">
    <citation type="submission" date="2019-02" db="EMBL/GenBank/DDBJ databases">
        <title>Genome sequencing of the rare red list fungi Bondarzewia mesenterica.</title>
        <authorList>
            <person name="Buettner E."/>
            <person name="Kellner H."/>
        </authorList>
    </citation>
    <scope>NUCLEOTIDE SEQUENCE [LARGE SCALE GENOMIC DNA]</scope>
    <source>
        <strain evidence="3 4">DSM 108281</strain>
    </source>
</reference>
<dbReference type="GO" id="GO:0003676">
    <property type="term" value="F:nucleic acid binding"/>
    <property type="evidence" value="ECO:0007669"/>
    <property type="project" value="InterPro"/>
</dbReference>
<protein>
    <recommendedName>
        <fullName evidence="2">CCHC-type domain-containing protein</fullName>
    </recommendedName>
</protein>
<evidence type="ECO:0000313" key="3">
    <source>
        <dbReference type="EMBL" id="THH07310.1"/>
    </source>
</evidence>
<dbReference type="EMBL" id="SGPL01000791">
    <property type="protein sequence ID" value="THH07310.1"/>
    <property type="molecule type" value="Genomic_DNA"/>
</dbReference>
<accession>A0A4S4LCB4</accession>
<sequence>MKVLDGRIQMAKRGAGKPCGGPVRRCYLCNSVNHFARACPKCLLDKGKAHADLSHGPRDHYDNREGTDSPTYDQDWSVDPDVYGHTTD</sequence>
<evidence type="ECO:0000259" key="2">
    <source>
        <dbReference type="SMART" id="SM00343"/>
    </source>
</evidence>
<feature type="region of interest" description="Disordered" evidence="1">
    <location>
        <begin position="52"/>
        <end position="88"/>
    </location>
</feature>
<proteinExistence type="predicted"/>